<keyword evidence="1" id="KW-1133">Transmembrane helix</keyword>
<evidence type="ECO:0000256" key="1">
    <source>
        <dbReference type="SAM" id="Phobius"/>
    </source>
</evidence>
<dbReference type="EMBL" id="LAZR01036747">
    <property type="protein sequence ID" value="KKL24028.1"/>
    <property type="molecule type" value="Genomic_DNA"/>
</dbReference>
<evidence type="ECO:0000313" key="2">
    <source>
        <dbReference type="EMBL" id="KKL24028.1"/>
    </source>
</evidence>
<sequence>MNALNLVWLVPVTLWLVAVAAGTLYTYGWLLRHNYGLILLYAAIVAAGILLFR</sequence>
<keyword evidence="1" id="KW-0812">Transmembrane</keyword>
<gene>
    <name evidence="2" type="ORF">LCGC14_2419440</name>
</gene>
<reference evidence="2" key="1">
    <citation type="journal article" date="2015" name="Nature">
        <title>Complex archaea that bridge the gap between prokaryotes and eukaryotes.</title>
        <authorList>
            <person name="Spang A."/>
            <person name="Saw J.H."/>
            <person name="Jorgensen S.L."/>
            <person name="Zaremba-Niedzwiedzka K."/>
            <person name="Martijn J."/>
            <person name="Lind A.E."/>
            <person name="van Eijk R."/>
            <person name="Schleper C."/>
            <person name="Guy L."/>
            <person name="Ettema T.J."/>
        </authorList>
    </citation>
    <scope>NUCLEOTIDE SEQUENCE</scope>
</reference>
<name>A0A0F9EJG1_9ZZZZ</name>
<comment type="caution">
    <text evidence="2">The sequence shown here is derived from an EMBL/GenBank/DDBJ whole genome shotgun (WGS) entry which is preliminary data.</text>
</comment>
<feature type="transmembrane region" description="Helical" evidence="1">
    <location>
        <begin position="34"/>
        <end position="52"/>
    </location>
</feature>
<proteinExistence type="predicted"/>
<feature type="transmembrane region" description="Helical" evidence="1">
    <location>
        <begin position="6"/>
        <end position="27"/>
    </location>
</feature>
<accession>A0A0F9EJG1</accession>
<organism evidence="2">
    <name type="scientific">marine sediment metagenome</name>
    <dbReference type="NCBI Taxonomy" id="412755"/>
    <lineage>
        <taxon>unclassified sequences</taxon>
        <taxon>metagenomes</taxon>
        <taxon>ecological metagenomes</taxon>
    </lineage>
</organism>
<protein>
    <submittedName>
        <fullName evidence="2">Uncharacterized protein</fullName>
    </submittedName>
</protein>
<dbReference type="AlphaFoldDB" id="A0A0F9EJG1"/>
<keyword evidence="1" id="KW-0472">Membrane</keyword>